<dbReference type="InterPro" id="IPR036890">
    <property type="entry name" value="HATPase_C_sf"/>
</dbReference>
<feature type="domain" description="PAC" evidence="13">
    <location>
        <begin position="528"/>
        <end position="585"/>
    </location>
</feature>
<evidence type="ECO:0000259" key="14">
    <source>
        <dbReference type="PROSITE" id="PS50885"/>
    </source>
</evidence>
<dbReference type="RefSeq" id="WP_283767496.1">
    <property type="nucleotide sequence ID" value="NZ_JAQOSO010000079.1"/>
</dbReference>
<dbReference type="SMART" id="SM00387">
    <property type="entry name" value="HATPase_c"/>
    <property type="match status" value="1"/>
</dbReference>
<dbReference type="InterPro" id="IPR003660">
    <property type="entry name" value="HAMP_dom"/>
</dbReference>
<feature type="transmembrane region" description="Helical" evidence="10">
    <location>
        <begin position="378"/>
        <end position="400"/>
    </location>
</feature>
<dbReference type="Gene3D" id="3.30.565.10">
    <property type="entry name" value="Histidine kinase-like ATPase, C-terminal domain"/>
    <property type="match status" value="1"/>
</dbReference>
<keyword evidence="10" id="KW-0812">Transmembrane</keyword>
<keyword evidence="16" id="KW-1185">Reference proteome</keyword>
<comment type="subcellular location">
    <subcellularLocation>
        <location evidence="2">Membrane</location>
    </subcellularLocation>
</comment>
<keyword evidence="5" id="KW-0808">Transferase</keyword>
<gene>
    <name evidence="15" type="ORF">PMG25_13895</name>
</gene>
<dbReference type="Gene3D" id="1.10.287.130">
    <property type="match status" value="1"/>
</dbReference>
<dbReference type="InterPro" id="IPR005467">
    <property type="entry name" value="His_kinase_dom"/>
</dbReference>
<dbReference type="SMART" id="SM00388">
    <property type="entry name" value="HisKA"/>
    <property type="match status" value="1"/>
</dbReference>
<evidence type="ECO:0000313" key="16">
    <source>
        <dbReference type="Proteomes" id="UP001235849"/>
    </source>
</evidence>
<dbReference type="Pfam" id="PF00672">
    <property type="entry name" value="HAMP"/>
    <property type="match status" value="1"/>
</dbReference>
<dbReference type="CDD" id="cd17546">
    <property type="entry name" value="REC_hyHK_CKI1_RcsC-like"/>
    <property type="match status" value="1"/>
</dbReference>
<evidence type="ECO:0000256" key="8">
    <source>
        <dbReference type="PROSITE-ProRule" id="PRU00169"/>
    </source>
</evidence>
<dbReference type="PROSITE" id="PS50110">
    <property type="entry name" value="RESPONSE_REGULATORY"/>
    <property type="match status" value="1"/>
</dbReference>
<dbReference type="InterPro" id="IPR036097">
    <property type="entry name" value="HisK_dim/P_sf"/>
</dbReference>
<feature type="transmembrane region" description="Helical" evidence="10">
    <location>
        <begin position="20"/>
        <end position="41"/>
    </location>
</feature>
<dbReference type="PANTHER" id="PTHR45339">
    <property type="entry name" value="HYBRID SIGNAL TRANSDUCTION HISTIDINE KINASE J"/>
    <property type="match status" value="1"/>
</dbReference>
<dbReference type="Proteomes" id="UP001235849">
    <property type="component" value="Unassembled WGS sequence"/>
</dbReference>
<dbReference type="PROSITE" id="PS50109">
    <property type="entry name" value="HIS_KIN"/>
    <property type="match status" value="1"/>
</dbReference>
<dbReference type="InterPro" id="IPR035965">
    <property type="entry name" value="PAS-like_dom_sf"/>
</dbReference>
<keyword evidence="10" id="KW-0472">Membrane</keyword>
<keyword evidence="7" id="KW-0902">Two-component regulatory system</keyword>
<dbReference type="Gene3D" id="6.10.340.10">
    <property type="match status" value="1"/>
</dbReference>
<dbReference type="Gene3D" id="3.40.50.2300">
    <property type="match status" value="1"/>
</dbReference>
<keyword evidence="6" id="KW-0418">Kinase</keyword>
<dbReference type="InterPro" id="IPR004358">
    <property type="entry name" value="Sig_transdc_His_kin-like_C"/>
</dbReference>
<keyword evidence="15" id="KW-0547">Nucleotide-binding</keyword>
<dbReference type="InterPro" id="IPR001789">
    <property type="entry name" value="Sig_transdc_resp-reg_receiver"/>
</dbReference>
<dbReference type="SUPFAM" id="SSF55874">
    <property type="entry name" value="ATPase domain of HSP90 chaperone/DNA topoisomerase II/histidine kinase"/>
    <property type="match status" value="1"/>
</dbReference>
<feature type="modified residue" description="4-aspartylphosphate" evidence="8">
    <location>
        <position position="927"/>
    </location>
</feature>
<reference evidence="15 16" key="1">
    <citation type="submission" date="2023-01" db="EMBL/GenBank/DDBJ databases">
        <title>Novel diversity within Roseofilum (Cyanobacteria; Desertifilaceae) from marine benthic mats with descriptions of four novel species.</title>
        <authorList>
            <person name="Wang Y."/>
            <person name="Berthold D.E."/>
            <person name="Hu J."/>
            <person name="Lefler F.W."/>
            <person name="Laughinghouse H.D. IV."/>
        </authorList>
    </citation>
    <scope>NUCLEOTIDE SEQUENCE [LARGE SCALE GENOMIC DNA]</scope>
    <source>
        <strain evidence="15 16">BLCC-M114</strain>
    </source>
</reference>
<dbReference type="SMART" id="SM00304">
    <property type="entry name" value="HAMP"/>
    <property type="match status" value="1"/>
</dbReference>
<evidence type="ECO:0000256" key="5">
    <source>
        <dbReference type="ARBA" id="ARBA00022679"/>
    </source>
</evidence>
<dbReference type="Gene3D" id="3.30.450.20">
    <property type="entry name" value="PAS domain"/>
    <property type="match status" value="3"/>
</dbReference>
<dbReference type="InterPro" id="IPR003594">
    <property type="entry name" value="HATPase_dom"/>
</dbReference>
<keyword evidence="9" id="KW-0175">Coiled coil</keyword>
<dbReference type="Pfam" id="PF00512">
    <property type="entry name" value="HisKA"/>
    <property type="match status" value="1"/>
</dbReference>
<feature type="domain" description="Histidine kinase" evidence="11">
    <location>
        <begin position="628"/>
        <end position="845"/>
    </location>
</feature>
<comment type="catalytic activity">
    <reaction evidence="1">
        <text>ATP + protein L-histidine = ADP + protein N-phospho-L-histidine.</text>
        <dbReference type="EC" id="2.7.13.3"/>
    </reaction>
</comment>
<evidence type="ECO:0000256" key="7">
    <source>
        <dbReference type="ARBA" id="ARBA00023012"/>
    </source>
</evidence>
<dbReference type="InterPro" id="IPR013656">
    <property type="entry name" value="PAS_4"/>
</dbReference>
<feature type="domain" description="HAMP" evidence="14">
    <location>
        <begin position="398"/>
        <end position="450"/>
    </location>
</feature>
<evidence type="ECO:0000259" key="13">
    <source>
        <dbReference type="PROSITE" id="PS50113"/>
    </source>
</evidence>
<proteinExistence type="predicted"/>
<dbReference type="SUPFAM" id="SSF158472">
    <property type="entry name" value="HAMP domain-like"/>
    <property type="match status" value="1"/>
</dbReference>
<evidence type="ECO:0000259" key="11">
    <source>
        <dbReference type="PROSITE" id="PS50109"/>
    </source>
</evidence>
<dbReference type="Pfam" id="PF08448">
    <property type="entry name" value="PAS_4"/>
    <property type="match status" value="1"/>
</dbReference>
<dbReference type="EC" id="2.7.13.3" evidence="3"/>
<evidence type="ECO:0000256" key="9">
    <source>
        <dbReference type="SAM" id="Coils"/>
    </source>
</evidence>
<dbReference type="SMART" id="SM00448">
    <property type="entry name" value="REC"/>
    <property type="match status" value="1"/>
</dbReference>
<protein>
    <recommendedName>
        <fullName evidence="3">histidine kinase</fullName>
        <ecNumber evidence="3">2.7.13.3</ecNumber>
    </recommendedName>
</protein>
<dbReference type="InterPro" id="IPR000014">
    <property type="entry name" value="PAS"/>
</dbReference>
<evidence type="ECO:0000256" key="1">
    <source>
        <dbReference type="ARBA" id="ARBA00000085"/>
    </source>
</evidence>
<dbReference type="InterPro" id="IPR011006">
    <property type="entry name" value="CheY-like_superfamily"/>
</dbReference>
<dbReference type="CDD" id="cd00130">
    <property type="entry name" value="PAS"/>
    <property type="match status" value="1"/>
</dbReference>
<dbReference type="NCBIfam" id="TIGR00229">
    <property type="entry name" value="sensory_box"/>
    <property type="match status" value="1"/>
</dbReference>
<evidence type="ECO:0000256" key="10">
    <source>
        <dbReference type="SAM" id="Phobius"/>
    </source>
</evidence>
<dbReference type="PROSITE" id="PS50113">
    <property type="entry name" value="PAC"/>
    <property type="match status" value="1"/>
</dbReference>
<dbReference type="PROSITE" id="PS50885">
    <property type="entry name" value="HAMP"/>
    <property type="match status" value="1"/>
</dbReference>
<feature type="domain" description="Response regulatory" evidence="12">
    <location>
        <begin position="878"/>
        <end position="994"/>
    </location>
</feature>
<dbReference type="Pfam" id="PF02518">
    <property type="entry name" value="HATPase_c"/>
    <property type="match status" value="1"/>
</dbReference>
<evidence type="ECO:0000313" key="15">
    <source>
        <dbReference type="EMBL" id="MDJ1175187.1"/>
    </source>
</evidence>
<dbReference type="CDD" id="cd16922">
    <property type="entry name" value="HATPase_EvgS-ArcB-TorS-like"/>
    <property type="match status" value="1"/>
</dbReference>
<dbReference type="SUPFAM" id="SSF47384">
    <property type="entry name" value="Homodimeric domain of signal transducing histidine kinase"/>
    <property type="match status" value="1"/>
</dbReference>
<sequence length="1086" mass="122111">MKLLLSKWRKISNNIPLQAILIVPFVLQLLGTVGLVGYLSYQSGKKSVDDVAKHFIEERAARVKLYLISEFSNLLQINQISIQAVEQGQLNLNDPEDIDRHLLGQLKLFKSATSVMLALPDGQFRAMHHSSVQLGRIEQAYVLAGRDEINVNFIDENGELEEHLQVISPFVVKERPWYKAVERDRAPGWSEPYQIGNSILLAINAYAPFYDENQQLQGIFAINLDLNRIQRFLQSLTLCEGCRVVILDRQGQMVASSTDDPPFTFEQNAKGGAIRGSFEQIAPSASQDPIVAATGRYLEEQQPNIEAHAPLYSLLPIPKPGGKREDYSLYVEELMVSEQDIQIQGNPSVSALPEGWKLAILVPQSEFMGQIQANVRRTVALCGLTLITSILAGGLIAQWISQPLVCLKNSAQAIASGDLDTPVTISGLGVVHDLSRAFSQMQEQLQTSFQTIAEKEHELAVIIECFPLGVMVFDPQGKLILVNSKAQELFRGHTPDSTLEQIGEVYQVYQAGTSTLYPSEQLPLIRTLQGENVYANDLEIEVDGMRIPIEVYATPIRNLEGEVTYALNVFQDISDRKQAEALLKNYNQTLEQQVIERTQELHQTNAELEIAKEAAENANHAKSEFIANMSHELRTPLNAILGYPTLLEQSPNLSDEDRNHLRLIENSGTYLLSLINQILDFSKIEAGRLTLNLTWVNLSHLIEELKNLFDLKSKAKGIEFKIDLGSDVPVWIETDGVKLKQILINLLNNALKFTTMGRVSLEITKISSQQLQFTVTDTGVGIATEELQHLFQPFMQTQSGRQSQEGTGLGLAISQKFTQMLGSTLRVESTVGKGTQFQFELNLEEFQQQGVEVEGDDSRDNGGDRQAIALADDQPTYRILVTDDHQPNRLLLVSLLENWGFQVQEARDGEEAIQVWETWQPDLILMDIRMPNMTGEEATREIKRRAKEHPPIIIAVTASAFHHQRNSLIASGCDDVIAKPFRPFEITQLLEHYLHVQFIYQMTQNISVLTPEELTQQDIESLSSSWLKEFEQVVIVGMQDEMYNSLAQLGTQQEKIAQYLQPFVENFQFQELLDWIQECKSNKLIA</sequence>
<feature type="coiled-coil region" evidence="9">
    <location>
        <begin position="576"/>
        <end position="621"/>
    </location>
</feature>
<name>A0ABT7B7N7_9CYAN</name>
<keyword evidence="15" id="KW-0067">ATP-binding</keyword>
<evidence type="ECO:0000256" key="6">
    <source>
        <dbReference type="ARBA" id="ARBA00022777"/>
    </source>
</evidence>
<keyword evidence="10" id="KW-1133">Transmembrane helix</keyword>
<evidence type="ECO:0000256" key="4">
    <source>
        <dbReference type="ARBA" id="ARBA00022553"/>
    </source>
</evidence>
<organism evidence="15 16">
    <name type="scientific">Roseofilum capinflatum BLCC-M114</name>
    <dbReference type="NCBI Taxonomy" id="3022440"/>
    <lineage>
        <taxon>Bacteria</taxon>
        <taxon>Bacillati</taxon>
        <taxon>Cyanobacteriota</taxon>
        <taxon>Cyanophyceae</taxon>
        <taxon>Desertifilales</taxon>
        <taxon>Desertifilaceae</taxon>
        <taxon>Roseofilum</taxon>
        <taxon>Roseofilum capinflatum</taxon>
    </lineage>
</organism>
<accession>A0ABT7B7N7</accession>
<keyword evidence="4 8" id="KW-0597">Phosphoprotein</keyword>
<dbReference type="CDD" id="cd06225">
    <property type="entry name" value="HAMP"/>
    <property type="match status" value="1"/>
</dbReference>
<dbReference type="SUPFAM" id="SSF52172">
    <property type="entry name" value="CheY-like"/>
    <property type="match status" value="1"/>
</dbReference>
<dbReference type="InterPro" id="IPR000700">
    <property type="entry name" value="PAS-assoc_C"/>
</dbReference>
<dbReference type="Pfam" id="PF00072">
    <property type="entry name" value="Response_reg"/>
    <property type="match status" value="1"/>
</dbReference>
<evidence type="ECO:0000256" key="3">
    <source>
        <dbReference type="ARBA" id="ARBA00012438"/>
    </source>
</evidence>
<dbReference type="GO" id="GO:0005524">
    <property type="term" value="F:ATP binding"/>
    <property type="evidence" value="ECO:0007669"/>
    <property type="project" value="UniProtKB-KW"/>
</dbReference>
<evidence type="ECO:0000259" key="12">
    <source>
        <dbReference type="PROSITE" id="PS50110"/>
    </source>
</evidence>
<dbReference type="PRINTS" id="PR00344">
    <property type="entry name" value="BCTRLSENSOR"/>
</dbReference>
<dbReference type="CDD" id="cd18773">
    <property type="entry name" value="PDC1_HK_sensor"/>
    <property type="match status" value="1"/>
</dbReference>
<dbReference type="PANTHER" id="PTHR45339:SF1">
    <property type="entry name" value="HYBRID SIGNAL TRANSDUCTION HISTIDINE KINASE J"/>
    <property type="match status" value="1"/>
</dbReference>
<comment type="caution">
    <text evidence="15">The sequence shown here is derived from an EMBL/GenBank/DDBJ whole genome shotgun (WGS) entry which is preliminary data.</text>
</comment>
<evidence type="ECO:0000256" key="2">
    <source>
        <dbReference type="ARBA" id="ARBA00004370"/>
    </source>
</evidence>
<dbReference type="InterPro" id="IPR003661">
    <property type="entry name" value="HisK_dim/P_dom"/>
</dbReference>
<dbReference type="SUPFAM" id="SSF55785">
    <property type="entry name" value="PYP-like sensor domain (PAS domain)"/>
    <property type="match status" value="1"/>
</dbReference>
<dbReference type="EMBL" id="JAQOSO010000079">
    <property type="protein sequence ID" value="MDJ1175187.1"/>
    <property type="molecule type" value="Genomic_DNA"/>
</dbReference>
<dbReference type="Pfam" id="PF22673">
    <property type="entry name" value="MCP-like_PDC_1"/>
    <property type="match status" value="1"/>
</dbReference>
<dbReference type="CDD" id="cd00082">
    <property type="entry name" value="HisKA"/>
    <property type="match status" value="1"/>
</dbReference>